<feature type="transmembrane region" description="Helical" evidence="1">
    <location>
        <begin position="77"/>
        <end position="99"/>
    </location>
</feature>
<keyword evidence="1" id="KW-1133">Transmembrane helix</keyword>
<evidence type="ECO:0000313" key="2">
    <source>
        <dbReference type="EMBL" id="MEA5453964.1"/>
    </source>
</evidence>
<feature type="transmembrane region" description="Helical" evidence="1">
    <location>
        <begin position="49"/>
        <end position="70"/>
    </location>
</feature>
<evidence type="ECO:0000256" key="1">
    <source>
        <dbReference type="SAM" id="Phobius"/>
    </source>
</evidence>
<dbReference type="RefSeq" id="WP_323277710.1">
    <property type="nucleotide sequence ID" value="NZ_JAYGGQ010000001.1"/>
</dbReference>
<comment type="caution">
    <text evidence="2">The sequence shown here is derived from an EMBL/GenBank/DDBJ whole genome shotgun (WGS) entry which is preliminary data.</text>
</comment>
<gene>
    <name evidence="2" type="ORF">SPF06_04435</name>
</gene>
<keyword evidence="1" id="KW-0812">Transmembrane</keyword>
<proteinExistence type="predicted"/>
<accession>A0ABU5T2S3</accession>
<reference evidence="2 3" key="1">
    <citation type="submission" date="2023-12" db="EMBL/GenBank/DDBJ databases">
        <title>Sinomonas terricola sp. nov, isolated from litchi orchard soil in Guangdong, PR China.</title>
        <authorList>
            <person name="Jiaxin W."/>
            <person name="Yang Z."/>
            <person name="Honghui Z."/>
        </authorList>
    </citation>
    <scope>NUCLEOTIDE SEQUENCE [LARGE SCALE GENOMIC DNA]</scope>
    <source>
        <strain evidence="2 3">JGH33</strain>
    </source>
</reference>
<sequence length="159" mass="16853">MSAKQSRMRRVTLAEIVYRPLRMAVAALWLVGAALAGATAPIAAVRLNFPSALVFAVVAVAAVILAVSTLRGRKWALAIDVLGCAGQVLGVIGTVWELADPVGTAKSLELQALGFDPTVAVVINLAYSAVASLLFGWMAFRFVAKRRAARRAEPRAPRE</sequence>
<organism evidence="2 3">
    <name type="scientific">Sinomonas terricola</name>
    <dbReference type="NCBI Taxonomy" id="3110330"/>
    <lineage>
        <taxon>Bacteria</taxon>
        <taxon>Bacillati</taxon>
        <taxon>Actinomycetota</taxon>
        <taxon>Actinomycetes</taxon>
        <taxon>Micrococcales</taxon>
        <taxon>Micrococcaceae</taxon>
        <taxon>Sinomonas</taxon>
    </lineage>
</organism>
<keyword evidence="3" id="KW-1185">Reference proteome</keyword>
<dbReference type="Proteomes" id="UP001304769">
    <property type="component" value="Unassembled WGS sequence"/>
</dbReference>
<protein>
    <submittedName>
        <fullName evidence="2">Uncharacterized protein</fullName>
    </submittedName>
</protein>
<keyword evidence="1" id="KW-0472">Membrane</keyword>
<feature type="transmembrane region" description="Helical" evidence="1">
    <location>
        <begin position="119"/>
        <end position="140"/>
    </location>
</feature>
<name>A0ABU5T2S3_9MICC</name>
<dbReference type="EMBL" id="JAYGGQ010000001">
    <property type="protein sequence ID" value="MEA5453964.1"/>
    <property type="molecule type" value="Genomic_DNA"/>
</dbReference>
<evidence type="ECO:0000313" key="3">
    <source>
        <dbReference type="Proteomes" id="UP001304769"/>
    </source>
</evidence>